<dbReference type="Proteomes" id="UP000297853">
    <property type="component" value="Unassembled WGS sequence"/>
</dbReference>
<dbReference type="EC" id="3.5.1.2" evidence="2"/>
<name>A0ABY2J956_9MICO</name>
<feature type="binding site" evidence="2">
    <location>
        <position position="128"/>
    </location>
    <ligand>
        <name>substrate</name>
    </ligand>
</feature>
<dbReference type="InterPro" id="IPR011698">
    <property type="entry name" value="GATase_3"/>
</dbReference>
<keyword evidence="2" id="KW-0436">Ligase</keyword>
<gene>
    <name evidence="2" type="primary">gatD</name>
    <name evidence="4" type="ORF">E3T28_06970</name>
</gene>
<keyword evidence="5" id="KW-1185">Reference proteome</keyword>
<dbReference type="SUPFAM" id="SSF52317">
    <property type="entry name" value="Class I glutamine amidotransferase-like"/>
    <property type="match status" value="1"/>
</dbReference>
<comment type="caution">
    <text evidence="4">The sequence shown here is derived from an EMBL/GenBank/DDBJ whole genome shotgun (WGS) entry which is preliminary data.</text>
</comment>
<evidence type="ECO:0000256" key="2">
    <source>
        <dbReference type="HAMAP-Rule" id="MF_02213"/>
    </source>
</evidence>
<comment type="caution">
    <text evidence="2">Lacks conserved residue(s) required for the propagation of feature annotation.</text>
</comment>
<dbReference type="InterPro" id="IPR029062">
    <property type="entry name" value="Class_I_gatase-like"/>
</dbReference>
<comment type="catalytic activity">
    <reaction evidence="2">
        <text>beta-D-GlcNAc-(1-&gt;4)-Mur2Ac(oyl-L-Ala-gamma-D-Glu-L-Lys-D-Ala-D-Ala)-di-trans,octa-cis-undecaprenyl diphosphate + L-glutamine + ATP + H2O = beta-D-GlcNAc-(1-&gt;4)-Mur2Ac(oyl-L-Ala-D-isoglutaminyl-L-Lys-D-Ala-D-Ala)-di-trans,octa-cis-undecaprenyl diphosphate + L-glutamate + ADP + phosphate + H(+)</text>
        <dbReference type="Rhea" id="RHEA:57928"/>
        <dbReference type="ChEBI" id="CHEBI:15377"/>
        <dbReference type="ChEBI" id="CHEBI:15378"/>
        <dbReference type="ChEBI" id="CHEBI:29985"/>
        <dbReference type="ChEBI" id="CHEBI:30616"/>
        <dbReference type="ChEBI" id="CHEBI:43474"/>
        <dbReference type="ChEBI" id="CHEBI:58359"/>
        <dbReference type="ChEBI" id="CHEBI:60033"/>
        <dbReference type="ChEBI" id="CHEBI:62233"/>
        <dbReference type="ChEBI" id="CHEBI:456216"/>
        <dbReference type="EC" id="6.3.5.13"/>
    </reaction>
</comment>
<keyword evidence="1 2" id="KW-0315">Glutamine amidotransferase</keyword>
<comment type="subunit">
    <text evidence="2">Forms a heterodimer with MurT.</text>
</comment>
<sequence length="242" mass="25095">MTRPLSIVSLLPELLGTNGDAANARVLAQRARWAGVEAAVVEVRSSADLPDQVDAVIVGSGSDADLVRARDILATMTTELRTWATAGVPILLVGTGWELLSWGIELGDGTVVEGLGILAGRAVPMPARATDDIVVTSRHGRLIGFENHSRSYVGAEASPLGQVLYGTGNGAGSEGLVMGSVVGTHLHGPVLARNPGLADHLLRTALVRIGHEYRPGGHSSAADDMAKAARNQVAVRLGLPTE</sequence>
<dbReference type="HAMAP" id="MF_02213">
    <property type="entry name" value="Lipid_II_synth_GatD"/>
    <property type="match status" value="1"/>
</dbReference>
<organism evidence="4 5">
    <name type="scientific">Cryobacterium sinapicolor</name>
    <dbReference type="NCBI Taxonomy" id="1259236"/>
    <lineage>
        <taxon>Bacteria</taxon>
        <taxon>Bacillati</taxon>
        <taxon>Actinomycetota</taxon>
        <taxon>Actinomycetes</taxon>
        <taxon>Micrococcales</taxon>
        <taxon>Microbacteriaceae</taxon>
        <taxon>Cryobacterium</taxon>
    </lineage>
</organism>
<evidence type="ECO:0000313" key="4">
    <source>
        <dbReference type="EMBL" id="TFD01480.1"/>
    </source>
</evidence>
<comment type="catalytic activity">
    <reaction evidence="2">
        <text>L-glutamine + H2O = L-glutamate + NH4(+)</text>
        <dbReference type="Rhea" id="RHEA:15889"/>
        <dbReference type="ChEBI" id="CHEBI:15377"/>
        <dbReference type="ChEBI" id="CHEBI:28938"/>
        <dbReference type="ChEBI" id="CHEBI:29985"/>
        <dbReference type="ChEBI" id="CHEBI:58359"/>
        <dbReference type="EC" id="3.5.1.2"/>
    </reaction>
</comment>
<keyword evidence="2" id="KW-0133">Cell shape</keyword>
<comment type="function">
    <text evidence="2">The lipid II isoglutaminyl synthase complex catalyzes the formation of alpha-D-isoglutamine in the cell wall lipid II stem peptide. The GatD subunit catalyzes the hydrolysis of glutamine to glutamate and ammonia. The resulting ammonia molecule is channeled to the active site of MurT.</text>
</comment>
<reference evidence="4 5" key="1">
    <citation type="submission" date="2019-03" db="EMBL/GenBank/DDBJ databases">
        <title>Genomics of glacier-inhabiting Cryobacterium strains.</title>
        <authorList>
            <person name="Liu Q."/>
            <person name="Xin Y.-H."/>
        </authorList>
    </citation>
    <scope>NUCLEOTIDE SEQUENCE [LARGE SCALE GENOMIC DNA]</scope>
    <source>
        <strain evidence="4 5">TMT1-23-1</strain>
    </source>
</reference>
<dbReference type="EMBL" id="SOGQ01000032">
    <property type="protein sequence ID" value="TFD01480.1"/>
    <property type="molecule type" value="Genomic_DNA"/>
</dbReference>
<dbReference type="Pfam" id="PF07685">
    <property type="entry name" value="GATase_3"/>
    <property type="match status" value="1"/>
</dbReference>
<evidence type="ECO:0000256" key="1">
    <source>
        <dbReference type="ARBA" id="ARBA00022962"/>
    </source>
</evidence>
<evidence type="ECO:0000259" key="3">
    <source>
        <dbReference type="Pfam" id="PF07685"/>
    </source>
</evidence>
<dbReference type="InterPro" id="IPR043702">
    <property type="entry name" value="Lipid_II_synth_GatD"/>
</dbReference>
<feature type="domain" description="CobB/CobQ-like glutamine amidotransferase" evidence="3">
    <location>
        <begin position="40"/>
        <end position="194"/>
    </location>
</feature>
<keyword evidence="2" id="KW-0961">Cell wall biogenesis/degradation</keyword>
<dbReference type="EC" id="6.3.5.13" evidence="2"/>
<protein>
    <recommendedName>
        <fullName evidence="2">Lipid II isoglutaminyl synthase (glutamine-hydrolyzing) subunit GatD</fullName>
        <ecNumber evidence="2">6.3.5.13</ecNumber>
    </recommendedName>
    <alternativeName>
        <fullName evidence="2">Lipid II isoglutaminyl synthase glutaminase subunit</fullName>
        <ecNumber evidence="2">3.5.1.2</ecNumber>
    </alternativeName>
</protein>
<accession>A0ABY2J956</accession>
<evidence type="ECO:0000313" key="5">
    <source>
        <dbReference type="Proteomes" id="UP000297853"/>
    </source>
</evidence>
<feature type="active site" evidence="2">
    <location>
        <position position="187"/>
    </location>
</feature>
<keyword evidence="2" id="KW-0573">Peptidoglycan synthesis</keyword>
<comment type="pathway">
    <text evidence="2">Cell wall biogenesis; peptidoglycan biosynthesis.</text>
</comment>
<comment type="similarity">
    <text evidence="2">Belongs to the CobB/CobQ family. GatD subfamily.</text>
</comment>
<keyword evidence="2" id="KW-0378">Hydrolase</keyword>
<proteinExistence type="inferred from homology"/>
<dbReference type="RefSeq" id="WP_134429226.1">
    <property type="nucleotide sequence ID" value="NZ_SOGQ01000032.1"/>
</dbReference>
<dbReference type="PROSITE" id="PS51274">
    <property type="entry name" value="GATASE_COBBQ"/>
    <property type="match status" value="1"/>
</dbReference>